<dbReference type="AlphaFoldDB" id="A0A1Y6ETD8"/>
<accession>A0A1Y6ETD8</accession>
<dbReference type="InterPro" id="IPR036249">
    <property type="entry name" value="Thioredoxin-like_sf"/>
</dbReference>
<evidence type="ECO:0000313" key="4">
    <source>
        <dbReference type="Proteomes" id="UP000194450"/>
    </source>
</evidence>
<comment type="similarity">
    <text evidence="1 2">Belongs to the ArsC family.</text>
</comment>
<dbReference type="PANTHER" id="PTHR30041">
    <property type="entry name" value="ARSENATE REDUCTASE"/>
    <property type="match status" value="1"/>
</dbReference>
<dbReference type="RefSeq" id="WP_086434488.1">
    <property type="nucleotide sequence ID" value="NZ_FXWH01000001.1"/>
</dbReference>
<dbReference type="Proteomes" id="UP000194450">
    <property type="component" value="Unassembled WGS sequence"/>
</dbReference>
<protein>
    <submittedName>
        <fullName evidence="3">Transcriptional regulator, Spx/MgsR family</fullName>
    </submittedName>
</protein>
<dbReference type="PROSITE" id="PS51353">
    <property type="entry name" value="ARSC"/>
    <property type="match status" value="1"/>
</dbReference>
<dbReference type="Gene3D" id="3.40.30.10">
    <property type="entry name" value="Glutaredoxin"/>
    <property type="match status" value="1"/>
</dbReference>
<dbReference type="NCBIfam" id="TIGR01617">
    <property type="entry name" value="arsC_related"/>
    <property type="match status" value="1"/>
</dbReference>
<dbReference type="EMBL" id="FXWH01000001">
    <property type="protein sequence ID" value="SMQ66008.1"/>
    <property type="molecule type" value="Genomic_DNA"/>
</dbReference>
<proteinExistence type="inferred from homology"/>
<sequence>MQYVVYGIKQCDTVRKALKWLANENIDYRFHDLREDGLEQEQVETWLNVLGMDQVLNKRSTSWRQLSQEQQAVSSVPAAAKLICEHPTLVKRPLVAAEQPILCGFKVEQWQQQLK</sequence>
<dbReference type="InterPro" id="IPR006504">
    <property type="entry name" value="Tscrpt_reg_Spx/MgsR"/>
</dbReference>
<evidence type="ECO:0000256" key="1">
    <source>
        <dbReference type="ARBA" id="ARBA00007198"/>
    </source>
</evidence>
<organism evidence="3 4">
    <name type="scientific">Pseudidiomarina planktonica</name>
    <dbReference type="NCBI Taxonomy" id="1323738"/>
    <lineage>
        <taxon>Bacteria</taxon>
        <taxon>Pseudomonadati</taxon>
        <taxon>Pseudomonadota</taxon>
        <taxon>Gammaproteobacteria</taxon>
        <taxon>Alteromonadales</taxon>
        <taxon>Idiomarinaceae</taxon>
        <taxon>Pseudidiomarina</taxon>
    </lineage>
</organism>
<name>A0A1Y6ETD8_9GAMM</name>
<dbReference type="NCBIfam" id="NF008107">
    <property type="entry name" value="PRK10853.1"/>
    <property type="match status" value="1"/>
</dbReference>
<dbReference type="InterPro" id="IPR006660">
    <property type="entry name" value="Arsenate_reductase-like"/>
</dbReference>
<gene>
    <name evidence="3" type="ORF">SAMN06297229_1416</name>
</gene>
<dbReference type="SUPFAM" id="SSF52833">
    <property type="entry name" value="Thioredoxin-like"/>
    <property type="match status" value="1"/>
</dbReference>
<dbReference type="PANTHER" id="PTHR30041:SF8">
    <property type="entry name" value="PROTEIN YFFB"/>
    <property type="match status" value="1"/>
</dbReference>
<dbReference type="Pfam" id="PF03960">
    <property type="entry name" value="ArsC"/>
    <property type="match status" value="1"/>
</dbReference>
<evidence type="ECO:0000256" key="2">
    <source>
        <dbReference type="PROSITE-ProRule" id="PRU01282"/>
    </source>
</evidence>
<evidence type="ECO:0000313" key="3">
    <source>
        <dbReference type="EMBL" id="SMQ66008.1"/>
    </source>
</evidence>
<reference evidence="4" key="1">
    <citation type="submission" date="2017-04" db="EMBL/GenBank/DDBJ databases">
        <authorList>
            <person name="Varghese N."/>
            <person name="Submissions S."/>
        </authorList>
    </citation>
    <scope>NUCLEOTIDE SEQUENCE [LARGE SCALE GENOMIC DNA]</scope>
</reference>
<keyword evidence="4" id="KW-1185">Reference proteome</keyword>
<dbReference type="OrthoDB" id="9803749at2"/>